<dbReference type="Proteomes" id="UP001295684">
    <property type="component" value="Unassembled WGS sequence"/>
</dbReference>
<keyword evidence="3" id="KW-1185">Reference proteome</keyword>
<comment type="caution">
    <text evidence="2">The sequence shown here is derived from an EMBL/GenBank/DDBJ whole genome shotgun (WGS) entry which is preliminary data.</text>
</comment>
<feature type="compositionally biased region" description="Basic residues" evidence="1">
    <location>
        <begin position="490"/>
        <end position="501"/>
    </location>
</feature>
<feature type="region of interest" description="Disordered" evidence="1">
    <location>
        <begin position="1"/>
        <end position="33"/>
    </location>
</feature>
<feature type="region of interest" description="Disordered" evidence="1">
    <location>
        <begin position="490"/>
        <end position="542"/>
    </location>
</feature>
<proteinExistence type="predicted"/>
<dbReference type="AlphaFoldDB" id="A0AAD1U848"/>
<sequence>MISSKTRKSIRRNTGLVSVGSNTNFSSKGPKNPIRDVIICNIQQNKQVKETTGQSRAKSTPSGNRTGTPQRYFRNSGYIKADLGMNFRDKMIKSSHNYKRDFKLRNSLRIGDPKSFKSRKRIIKQRKSNTGSKKEFINKTRPFSSQGKIRNMCFVSMQQQIMISKHKKGCLGIRDSNKSCNPNTHKATCNKQGRESESVGKEEFELDVYGKDNMFTVSLEDKSKSANQEAKPTKHSVDVGKILYNMNHLPTKPILLATNPVTREDPSWGAGAQKAQSLVHLTENKGHYKHLSRFLEGKIDKKEGVTCSPVIPNQYDGADLNRVKDDDESSIKGSFRSSAFDNLLTKEISLARTAFRSQFRMPLARKSMVLHKNKMRPHSRGQEKLRGNEGSRQTSRKRSRPTTALVNFEGKQVKGPNPLIDVSKSKVKKKAGSSLLNEDLNYEEFHKRSSSTAEDHKKKFMCNQPHKIRLKLKKNSQNAERPILLYRKGKIPSKLKGKRPLKGGLSRYKKNLTVDPGSIQGPGRMKFDPQKTSLIPRLKIDS</sequence>
<evidence type="ECO:0000313" key="2">
    <source>
        <dbReference type="EMBL" id="CAI2362034.1"/>
    </source>
</evidence>
<feature type="region of interest" description="Disordered" evidence="1">
    <location>
        <begin position="45"/>
        <end position="72"/>
    </location>
</feature>
<feature type="compositionally biased region" description="Polar residues" evidence="1">
    <location>
        <begin position="15"/>
        <end position="29"/>
    </location>
</feature>
<feature type="compositionally biased region" description="Polar residues" evidence="1">
    <location>
        <begin position="45"/>
        <end position="69"/>
    </location>
</feature>
<feature type="compositionally biased region" description="Basic and acidic residues" evidence="1">
    <location>
        <begin position="380"/>
        <end position="389"/>
    </location>
</feature>
<feature type="compositionally biased region" description="Basic residues" evidence="1">
    <location>
        <begin position="1"/>
        <end position="11"/>
    </location>
</feature>
<evidence type="ECO:0000256" key="1">
    <source>
        <dbReference type="SAM" id="MobiDB-lite"/>
    </source>
</evidence>
<dbReference type="EMBL" id="CAMPGE010003210">
    <property type="protein sequence ID" value="CAI2362034.1"/>
    <property type="molecule type" value="Genomic_DNA"/>
</dbReference>
<protein>
    <submittedName>
        <fullName evidence="2">Uncharacterized protein</fullName>
    </submittedName>
</protein>
<evidence type="ECO:0000313" key="3">
    <source>
        <dbReference type="Proteomes" id="UP001295684"/>
    </source>
</evidence>
<gene>
    <name evidence="2" type="ORF">ECRASSUSDP1_LOCUS3351</name>
</gene>
<accession>A0AAD1U848</accession>
<organism evidence="2 3">
    <name type="scientific">Euplotes crassus</name>
    <dbReference type="NCBI Taxonomy" id="5936"/>
    <lineage>
        <taxon>Eukaryota</taxon>
        <taxon>Sar</taxon>
        <taxon>Alveolata</taxon>
        <taxon>Ciliophora</taxon>
        <taxon>Intramacronucleata</taxon>
        <taxon>Spirotrichea</taxon>
        <taxon>Hypotrichia</taxon>
        <taxon>Euplotida</taxon>
        <taxon>Euplotidae</taxon>
        <taxon>Moneuplotes</taxon>
    </lineage>
</organism>
<name>A0AAD1U848_EUPCR</name>
<feature type="region of interest" description="Disordered" evidence="1">
    <location>
        <begin position="372"/>
        <end position="404"/>
    </location>
</feature>
<reference evidence="2" key="1">
    <citation type="submission" date="2023-07" db="EMBL/GenBank/DDBJ databases">
        <authorList>
            <consortium name="AG Swart"/>
            <person name="Singh M."/>
            <person name="Singh A."/>
            <person name="Seah K."/>
            <person name="Emmerich C."/>
        </authorList>
    </citation>
    <scope>NUCLEOTIDE SEQUENCE</scope>
    <source>
        <strain evidence="2">DP1</strain>
    </source>
</reference>